<feature type="region of interest" description="Disordered" evidence="1">
    <location>
        <begin position="1"/>
        <end position="24"/>
    </location>
</feature>
<sequence length="286" mass="29843">MQRLQSAQGASRQPFSGRAAPPRPAVRARAVSGTPLPLQAQQSLKRELAEALSALPGLDGLFPGAGDAQTKARVCSIVEELERIAPFRADTPGAAASLLGNWSLAFASSGTVVTRSPAAQLLAQMAALPGFGISNIGQQLDPATPLDPAAGNQPAQPLAGAGVKCSNQMRLNLGPMGSWQVRVMGHWQSCHNPSWRFAGTPAPRGRPADGDADGPGLASEVLFDGLGVQLQGVLGLPIQLPELTLSVPRRPPNARPNFRTTYVDPDTRVGRGVDSGSLFVFRKDAA</sequence>
<name>A0A2V0NSD6_9CHLO</name>
<dbReference type="InterPro" id="IPR039633">
    <property type="entry name" value="PAP"/>
</dbReference>
<dbReference type="STRING" id="307507.A0A2V0NSD6"/>
<proteinExistence type="predicted"/>
<organism evidence="2 3">
    <name type="scientific">Raphidocelis subcapitata</name>
    <dbReference type="NCBI Taxonomy" id="307507"/>
    <lineage>
        <taxon>Eukaryota</taxon>
        <taxon>Viridiplantae</taxon>
        <taxon>Chlorophyta</taxon>
        <taxon>core chlorophytes</taxon>
        <taxon>Chlorophyceae</taxon>
        <taxon>CS clade</taxon>
        <taxon>Sphaeropleales</taxon>
        <taxon>Selenastraceae</taxon>
        <taxon>Raphidocelis</taxon>
    </lineage>
</organism>
<evidence type="ECO:0000256" key="1">
    <source>
        <dbReference type="SAM" id="MobiDB-lite"/>
    </source>
</evidence>
<evidence type="ECO:0000313" key="2">
    <source>
        <dbReference type="EMBL" id="GBF90239.1"/>
    </source>
</evidence>
<gene>
    <name evidence="2" type="ORF">Rsub_03372</name>
</gene>
<accession>A0A2V0NSD6</accession>
<protein>
    <submittedName>
        <fullName evidence="2">Uncharacterized protein</fullName>
    </submittedName>
</protein>
<evidence type="ECO:0000313" key="3">
    <source>
        <dbReference type="Proteomes" id="UP000247498"/>
    </source>
</evidence>
<dbReference type="Proteomes" id="UP000247498">
    <property type="component" value="Unassembled WGS sequence"/>
</dbReference>
<dbReference type="OrthoDB" id="526861at2759"/>
<dbReference type="EMBL" id="BDRX01000015">
    <property type="protein sequence ID" value="GBF90239.1"/>
    <property type="molecule type" value="Genomic_DNA"/>
</dbReference>
<feature type="compositionally biased region" description="Polar residues" evidence="1">
    <location>
        <begin position="1"/>
        <end position="14"/>
    </location>
</feature>
<reference evidence="2 3" key="1">
    <citation type="journal article" date="2018" name="Sci. Rep.">
        <title>Raphidocelis subcapitata (=Pseudokirchneriella subcapitata) provides an insight into genome evolution and environmental adaptations in the Sphaeropleales.</title>
        <authorList>
            <person name="Suzuki S."/>
            <person name="Yamaguchi H."/>
            <person name="Nakajima N."/>
            <person name="Kawachi M."/>
        </authorList>
    </citation>
    <scope>NUCLEOTIDE SEQUENCE [LARGE SCALE GENOMIC DNA]</scope>
    <source>
        <strain evidence="2 3">NIES-35</strain>
    </source>
</reference>
<dbReference type="PANTHER" id="PTHR31906">
    <property type="entry name" value="PLASTID-LIPID-ASSOCIATED PROTEIN 4, CHLOROPLASTIC-RELATED"/>
    <property type="match status" value="1"/>
</dbReference>
<keyword evidence="3" id="KW-1185">Reference proteome</keyword>
<dbReference type="AlphaFoldDB" id="A0A2V0NSD6"/>
<comment type="caution">
    <text evidence="2">The sequence shown here is derived from an EMBL/GenBank/DDBJ whole genome shotgun (WGS) entry which is preliminary data.</text>
</comment>
<dbReference type="InParanoid" id="A0A2V0NSD6"/>